<keyword evidence="3" id="KW-1185">Reference proteome</keyword>
<reference evidence="2 3" key="1">
    <citation type="submission" date="2015-09" db="EMBL/GenBank/DDBJ databases">
        <title>Draft genome sequence of Alicyclobacillus ferrooxydans DSM 22381.</title>
        <authorList>
            <person name="Hemp J."/>
        </authorList>
    </citation>
    <scope>NUCLEOTIDE SEQUENCE [LARGE SCALE GENOMIC DNA]</scope>
    <source>
        <strain evidence="2 3">TC-34</strain>
    </source>
</reference>
<dbReference type="STRING" id="471514.AN477_02105"/>
<gene>
    <name evidence="2" type="ORF">AN477_02105</name>
</gene>
<dbReference type="SUPFAM" id="SSF89447">
    <property type="entry name" value="AbrB/MazE/MraZ-like"/>
    <property type="match status" value="1"/>
</dbReference>
<dbReference type="InterPro" id="IPR037914">
    <property type="entry name" value="SpoVT-AbrB_sf"/>
</dbReference>
<evidence type="ECO:0000259" key="1">
    <source>
        <dbReference type="SMART" id="SM00966"/>
    </source>
</evidence>
<proteinExistence type="predicted"/>
<accession>A0A0P9F241</accession>
<comment type="caution">
    <text evidence="2">The sequence shown here is derived from an EMBL/GenBank/DDBJ whole genome shotgun (WGS) entry which is preliminary data.</text>
</comment>
<evidence type="ECO:0000313" key="2">
    <source>
        <dbReference type="EMBL" id="KPV45430.1"/>
    </source>
</evidence>
<evidence type="ECO:0000313" key="3">
    <source>
        <dbReference type="Proteomes" id="UP000050482"/>
    </source>
</evidence>
<dbReference type="GO" id="GO:0003677">
    <property type="term" value="F:DNA binding"/>
    <property type="evidence" value="ECO:0007669"/>
    <property type="project" value="InterPro"/>
</dbReference>
<dbReference type="OrthoDB" id="9815852at2"/>
<dbReference type="EMBL" id="LJCO01000009">
    <property type="protein sequence ID" value="KPV45430.1"/>
    <property type="molecule type" value="Genomic_DNA"/>
</dbReference>
<dbReference type="SMART" id="SM00966">
    <property type="entry name" value="SpoVT_AbrB"/>
    <property type="match status" value="1"/>
</dbReference>
<dbReference type="Proteomes" id="UP000050482">
    <property type="component" value="Unassembled WGS sequence"/>
</dbReference>
<dbReference type="InterPro" id="IPR007159">
    <property type="entry name" value="SpoVT-AbrB_dom"/>
</dbReference>
<name>A0A0P9F241_9BACL</name>
<protein>
    <recommendedName>
        <fullName evidence="1">SpoVT-AbrB domain-containing protein</fullName>
    </recommendedName>
</protein>
<dbReference type="Pfam" id="PF04014">
    <property type="entry name" value="MazE_antitoxin"/>
    <property type="match status" value="1"/>
</dbReference>
<dbReference type="AlphaFoldDB" id="A0A0P9F241"/>
<dbReference type="PATRIC" id="fig|471514.4.peg.5234"/>
<dbReference type="RefSeq" id="WP_054967546.1">
    <property type="nucleotide sequence ID" value="NZ_LJCO01000009.1"/>
</dbReference>
<feature type="domain" description="SpoVT-AbrB" evidence="1">
    <location>
        <begin position="8"/>
        <end position="53"/>
    </location>
</feature>
<sequence>MATDTYTIQIRQRGVVTLPNALREAYGLGEDDVLTLVDLGGTFVLSPRVPVVSKLARSIEKKREQSGVSVEELLDDLYQNRHGKE</sequence>
<organism evidence="2 3">
    <name type="scientific">Alicyclobacillus ferrooxydans</name>
    <dbReference type="NCBI Taxonomy" id="471514"/>
    <lineage>
        <taxon>Bacteria</taxon>
        <taxon>Bacillati</taxon>
        <taxon>Bacillota</taxon>
        <taxon>Bacilli</taxon>
        <taxon>Bacillales</taxon>
        <taxon>Alicyclobacillaceae</taxon>
        <taxon>Alicyclobacillus</taxon>
    </lineage>
</organism>